<protein>
    <recommendedName>
        <fullName evidence="5">Glycerate kinase</fullName>
    </recommendedName>
</protein>
<dbReference type="Pfam" id="PF02595">
    <property type="entry name" value="Gly_kinase"/>
    <property type="match status" value="2"/>
</dbReference>
<dbReference type="Gene3D" id="3.40.50.10350">
    <property type="entry name" value="Glycerate kinase, domain 1"/>
    <property type="match status" value="2"/>
</dbReference>
<accession>A0A381PKF5</accession>
<dbReference type="GO" id="GO:0031388">
    <property type="term" value="P:organic acid phosphorylation"/>
    <property type="evidence" value="ECO:0007669"/>
    <property type="project" value="InterPro"/>
</dbReference>
<evidence type="ECO:0000256" key="2">
    <source>
        <dbReference type="ARBA" id="ARBA00022679"/>
    </source>
</evidence>
<dbReference type="PANTHER" id="PTHR21599:SF0">
    <property type="entry name" value="GLYCERATE KINASE"/>
    <property type="match status" value="1"/>
</dbReference>
<evidence type="ECO:0000313" key="4">
    <source>
        <dbReference type="EMBL" id="SUZ66928.1"/>
    </source>
</evidence>
<dbReference type="InterPro" id="IPR018197">
    <property type="entry name" value="Glycerate_kinase_RE-like"/>
</dbReference>
<name>A0A381PKF5_9ZZZZ</name>
<dbReference type="PANTHER" id="PTHR21599">
    <property type="entry name" value="GLYCERATE KINASE"/>
    <property type="match status" value="1"/>
</dbReference>
<feature type="non-terminal residue" evidence="4">
    <location>
        <position position="1"/>
    </location>
</feature>
<sequence length="341" mass="33840">VRVVAAPDKFRGTSTAGEIADAVVRGATSAGATADALPMADGGEGTLEALGGANRQSQVTGPLGPTVDAAWRLVDRSAVVEMAQASGLVLAGGAEGNEPLDATTAGTGELIREAVESGARRVIVAVGGSATTDGGLGALRAMGSPARYRGVELLVACDVRTTFAEAAEVFGPQKGASAAQVEMLRRRLVRLAQQYEEDFGIDVADLSRSGAAGGLAGGLAAIGAELVDGIDLVAEELALDEVLEGADLVVTGEGMLDATSYEGKVVGGVSAYAAAAGLPVLIVVGQVAAGLADRSDVVSLVERFGGERARSDPAGCVEAVVAEVVGAAVAGTSGADQATRR</sequence>
<dbReference type="InterPro" id="IPR004381">
    <property type="entry name" value="Glycerate_kinase"/>
</dbReference>
<keyword evidence="3" id="KW-0418">Kinase</keyword>
<dbReference type="EMBL" id="UINC01000997">
    <property type="protein sequence ID" value="SUZ66928.1"/>
    <property type="molecule type" value="Genomic_DNA"/>
</dbReference>
<evidence type="ECO:0008006" key="5">
    <source>
        <dbReference type="Google" id="ProtNLM"/>
    </source>
</evidence>
<dbReference type="Gene3D" id="3.90.1510.10">
    <property type="entry name" value="Glycerate kinase, domain 2"/>
    <property type="match status" value="2"/>
</dbReference>
<gene>
    <name evidence="4" type="ORF">METZ01_LOCUS19782</name>
</gene>
<proteinExistence type="inferred from homology"/>
<evidence type="ECO:0000256" key="1">
    <source>
        <dbReference type="ARBA" id="ARBA00006284"/>
    </source>
</evidence>
<dbReference type="InterPro" id="IPR036129">
    <property type="entry name" value="Glycerate_kinase_sf"/>
</dbReference>
<comment type="similarity">
    <text evidence="1">Belongs to the glycerate kinase type-1 family.</text>
</comment>
<organism evidence="4">
    <name type="scientific">marine metagenome</name>
    <dbReference type="NCBI Taxonomy" id="408172"/>
    <lineage>
        <taxon>unclassified sequences</taxon>
        <taxon>metagenomes</taxon>
        <taxon>ecological metagenomes</taxon>
    </lineage>
</organism>
<evidence type="ECO:0000256" key="3">
    <source>
        <dbReference type="ARBA" id="ARBA00022777"/>
    </source>
</evidence>
<dbReference type="AlphaFoldDB" id="A0A381PKF5"/>
<dbReference type="GO" id="GO:0008887">
    <property type="term" value="F:glycerate kinase activity"/>
    <property type="evidence" value="ECO:0007669"/>
    <property type="project" value="InterPro"/>
</dbReference>
<dbReference type="SUPFAM" id="SSF110738">
    <property type="entry name" value="Glycerate kinase I"/>
    <property type="match status" value="1"/>
</dbReference>
<dbReference type="InterPro" id="IPR018193">
    <property type="entry name" value="Glyc_kinase_flavodox-like_fold"/>
</dbReference>
<dbReference type="PIRSF" id="PIRSF006078">
    <property type="entry name" value="GlxK"/>
    <property type="match status" value="1"/>
</dbReference>
<keyword evidence="2" id="KW-0808">Transferase</keyword>
<reference evidence="4" key="1">
    <citation type="submission" date="2018-05" db="EMBL/GenBank/DDBJ databases">
        <authorList>
            <person name="Lanie J.A."/>
            <person name="Ng W.-L."/>
            <person name="Kazmierczak K.M."/>
            <person name="Andrzejewski T.M."/>
            <person name="Davidsen T.M."/>
            <person name="Wayne K.J."/>
            <person name="Tettelin H."/>
            <person name="Glass J.I."/>
            <person name="Rusch D."/>
            <person name="Podicherti R."/>
            <person name="Tsui H.-C.T."/>
            <person name="Winkler M.E."/>
        </authorList>
    </citation>
    <scope>NUCLEOTIDE SEQUENCE</scope>
</reference>